<dbReference type="CDD" id="cd01297">
    <property type="entry name" value="D-aminoacylase"/>
    <property type="match status" value="1"/>
</dbReference>
<dbReference type="Pfam" id="PF07969">
    <property type="entry name" value="Amidohydro_3"/>
    <property type="match status" value="2"/>
</dbReference>
<evidence type="ECO:0000313" key="2">
    <source>
        <dbReference type="EMBL" id="SNS11303.1"/>
    </source>
</evidence>
<dbReference type="InterPro" id="IPR011059">
    <property type="entry name" value="Metal-dep_hydrolase_composite"/>
</dbReference>
<dbReference type="GO" id="GO:0005829">
    <property type="term" value="C:cytosol"/>
    <property type="evidence" value="ECO:0007669"/>
    <property type="project" value="TreeGrafter"/>
</dbReference>
<feature type="domain" description="Amidohydrolase 3" evidence="1">
    <location>
        <begin position="91"/>
        <end position="316"/>
    </location>
</feature>
<dbReference type="PANTHER" id="PTHR11647:SF1">
    <property type="entry name" value="COLLAPSIN RESPONSE MEDIATOR PROTEIN"/>
    <property type="match status" value="1"/>
</dbReference>
<dbReference type="Proteomes" id="UP000198281">
    <property type="component" value="Unassembled WGS sequence"/>
</dbReference>
<proteinExistence type="predicted"/>
<evidence type="ECO:0000259" key="1">
    <source>
        <dbReference type="Pfam" id="PF07969"/>
    </source>
</evidence>
<dbReference type="SUPFAM" id="SSF51556">
    <property type="entry name" value="Metallo-dependent hydrolases"/>
    <property type="match status" value="1"/>
</dbReference>
<sequence>MIHDVQMQLSRRPFKHILIIKPAFVSGRINDKLASQGGQMERSMSDILIKGGTVVDGTGAPAYRADVRINNGTITEIGPDLKPDGERVHFAEGCHVTPGFIESHTHYDATMWWQPDLDPLPGYGATTVILGNCGFTAAPLHPEKAAQLEMIKIFSFFEDIPEGPFIEHLPWDWSKWSEYKASMVKKLKVPANYAAFVGHIAIRLAVMGLDAWERAATADEIAKMAELLDDALAAGALGLSDNLHDHDGQNRPIPTLVADDAEFEALFEVLQRYPAATYQVIVDTFMRKTGPASLERLERLTKGRGIRMQIAGAVPTLEFQKDILPPMQARVADMRAKGYQVWPGIAHVSPTSTLSLVKSLIFAQSNDYAWHEVVLADDHGEKARLLGDPEWRARARESWDTKAWPHSPMNNPQDLHLIDSENGTGPTGITLKDYADQTGLHRSDAMADWVLKNGTRSTVHMSPFPKDEKLTIDLMIDPMTVGNISDAGAHGQMLCGGGENILLLTKYVRDEKLMTLEQAVHVMTGKLANFFGLLDRGEIKVGKRADIAVFNMDEIQRRDMEKVFDVPDGKGGTTWRFTRQAAPMRLTLVNGEPTFDGKKYTGATPGAFLAPANDTHAAAIAAE</sequence>
<evidence type="ECO:0000313" key="3">
    <source>
        <dbReference type="Proteomes" id="UP000198281"/>
    </source>
</evidence>
<keyword evidence="3" id="KW-1185">Reference proteome</keyword>
<protein>
    <submittedName>
        <fullName evidence="2">N-acyl-D-aspartate/D-glutamate deacylase</fullName>
    </submittedName>
</protein>
<dbReference type="SUPFAM" id="SSF51338">
    <property type="entry name" value="Composite domain of metallo-dependent hydrolases"/>
    <property type="match status" value="2"/>
</dbReference>
<organism evidence="2 3">
    <name type="scientific">Edaphosphingomonas laterariae</name>
    <dbReference type="NCBI Taxonomy" id="861865"/>
    <lineage>
        <taxon>Bacteria</taxon>
        <taxon>Pseudomonadati</taxon>
        <taxon>Pseudomonadota</taxon>
        <taxon>Alphaproteobacteria</taxon>
        <taxon>Sphingomonadales</taxon>
        <taxon>Rhizorhabdaceae</taxon>
        <taxon>Edaphosphingomonas</taxon>
    </lineage>
</organism>
<dbReference type="GO" id="GO:0016812">
    <property type="term" value="F:hydrolase activity, acting on carbon-nitrogen (but not peptide) bonds, in cyclic amides"/>
    <property type="evidence" value="ECO:0007669"/>
    <property type="project" value="TreeGrafter"/>
</dbReference>
<dbReference type="InterPro" id="IPR032466">
    <property type="entry name" value="Metal_Hydrolase"/>
</dbReference>
<dbReference type="InterPro" id="IPR013108">
    <property type="entry name" value="Amidohydro_3"/>
</dbReference>
<name>A0A239BVX0_9SPHN</name>
<dbReference type="AlphaFoldDB" id="A0A239BVX0"/>
<gene>
    <name evidence="2" type="ORF">SAMN06295912_101404</name>
</gene>
<dbReference type="Gene3D" id="2.30.40.10">
    <property type="entry name" value="Urease, subunit C, domain 1"/>
    <property type="match status" value="1"/>
</dbReference>
<feature type="domain" description="Amidohydrolase 3" evidence="1">
    <location>
        <begin position="495"/>
        <end position="594"/>
    </location>
</feature>
<dbReference type="InterPro" id="IPR050378">
    <property type="entry name" value="Metallo-dep_Hydrolases_sf"/>
</dbReference>
<reference evidence="3" key="1">
    <citation type="submission" date="2017-06" db="EMBL/GenBank/DDBJ databases">
        <authorList>
            <person name="Varghese N."/>
            <person name="Submissions S."/>
        </authorList>
    </citation>
    <scope>NUCLEOTIDE SEQUENCE [LARGE SCALE GENOMIC DNA]</scope>
    <source>
        <strain evidence="3">LNB2</strain>
    </source>
</reference>
<dbReference type="EMBL" id="FZOS01000001">
    <property type="protein sequence ID" value="SNS11303.1"/>
    <property type="molecule type" value="Genomic_DNA"/>
</dbReference>
<dbReference type="PANTHER" id="PTHR11647">
    <property type="entry name" value="HYDRANTOINASE/DIHYDROPYRIMIDINASE FAMILY MEMBER"/>
    <property type="match status" value="1"/>
</dbReference>
<accession>A0A239BVX0</accession>
<dbReference type="Gene3D" id="3.20.20.140">
    <property type="entry name" value="Metal-dependent hydrolases"/>
    <property type="match status" value="2"/>
</dbReference>